<proteinExistence type="predicted"/>
<evidence type="ECO:0000313" key="2">
    <source>
        <dbReference type="EMBL" id="GAM15240.1"/>
    </source>
</evidence>
<dbReference type="Proteomes" id="UP000031014">
    <property type="component" value="Unassembled WGS sequence"/>
</dbReference>
<sequence>MRKKRLVKKNSIPFLLLAVVHVLLFFIFAKRSRQKNIWILLLSNIGMAYLFEYPVLNLFKGYAYKPYILKKRAHDQILGAVFSQALYVPITATLLTLYHKNRYWKLGSTLIYYGIERCFLHLKIYKAHWWKPYYTVFFMNIYFYISDWFYKALNAKKEWALVIAQYLSTEVIGVTLLYISAVNRKVRFGRGIHHSWREHFIIAPLYSLIRSLFLVKSSSKPGLQPKLTMFTGSIWMDILLERTGLLKLRLNKLWNITFHFVMILISRYLYLKIHRNK</sequence>
<evidence type="ECO:0000256" key="1">
    <source>
        <dbReference type="SAM" id="Phobius"/>
    </source>
</evidence>
<keyword evidence="1" id="KW-0812">Transmembrane</keyword>
<feature type="transmembrane region" description="Helical" evidence="1">
    <location>
        <begin position="37"/>
        <end position="56"/>
    </location>
</feature>
<feature type="transmembrane region" description="Helical" evidence="1">
    <location>
        <begin position="200"/>
        <end position="219"/>
    </location>
</feature>
<feature type="transmembrane region" description="Helical" evidence="1">
    <location>
        <begin position="253"/>
        <end position="271"/>
    </location>
</feature>
<feature type="transmembrane region" description="Helical" evidence="1">
    <location>
        <begin position="77"/>
        <end position="97"/>
    </location>
</feature>
<keyword evidence="1" id="KW-1133">Transmembrane helix</keyword>
<gene>
    <name evidence="2" type="ORF">SAMD00020551_3396</name>
</gene>
<feature type="transmembrane region" description="Helical" evidence="1">
    <location>
        <begin position="159"/>
        <end position="179"/>
    </location>
</feature>
<reference evidence="2 3" key="1">
    <citation type="submission" date="2013-06" db="EMBL/GenBank/DDBJ databases">
        <title>Whole genome shotgun sequence of Bacillus selenatarsenatis SF-1.</title>
        <authorList>
            <person name="Kuroda M."/>
            <person name="Sei K."/>
            <person name="Yamashita M."/>
            <person name="Ike M."/>
        </authorList>
    </citation>
    <scope>NUCLEOTIDE SEQUENCE [LARGE SCALE GENOMIC DNA]</scope>
    <source>
        <strain evidence="2 3">SF-1</strain>
    </source>
</reference>
<name>A0A0A8X5H9_MESS1</name>
<accession>A0A0A8X5H9</accession>
<comment type="caution">
    <text evidence="2">The sequence shown here is derived from an EMBL/GenBank/DDBJ whole genome shotgun (WGS) entry which is preliminary data.</text>
</comment>
<protein>
    <submittedName>
        <fullName evidence="2">Uncharacterized protein</fullName>
    </submittedName>
</protein>
<dbReference type="AlphaFoldDB" id="A0A0A8X5H9"/>
<feature type="transmembrane region" description="Helical" evidence="1">
    <location>
        <begin position="132"/>
        <end position="153"/>
    </location>
</feature>
<dbReference type="RefSeq" id="WP_041966917.1">
    <property type="nucleotide sequence ID" value="NZ_BASE01000077.1"/>
</dbReference>
<dbReference type="EMBL" id="BASE01000077">
    <property type="protein sequence ID" value="GAM15240.1"/>
    <property type="molecule type" value="Genomic_DNA"/>
</dbReference>
<keyword evidence="3" id="KW-1185">Reference proteome</keyword>
<dbReference type="OrthoDB" id="2942986at2"/>
<feature type="transmembrane region" description="Helical" evidence="1">
    <location>
        <begin position="12"/>
        <end position="31"/>
    </location>
</feature>
<evidence type="ECO:0000313" key="3">
    <source>
        <dbReference type="Proteomes" id="UP000031014"/>
    </source>
</evidence>
<keyword evidence="1" id="KW-0472">Membrane</keyword>
<organism evidence="2 3">
    <name type="scientific">Mesobacillus selenatarsenatis (strain DSM 18680 / JCM 14380 / FERM P-15431 / SF-1)</name>
    <dbReference type="NCBI Taxonomy" id="1321606"/>
    <lineage>
        <taxon>Bacteria</taxon>
        <taxon>Bacillati</taxon>
        <taxon>Bacillota</taxon>
        <taxon>Bacilli</taxon>
        <taxon>Bacillales</taxon>
        <taxon>Bacillaceae</taxon>
        <taxon>Mesobacillus</taxon>
    </lineage>
</organism>